<feature type="signal peptide" evidence="2">
    <location>
        <begin position="1"/>
        <end position="22"/>
    </location>
</feature>
<sequence>MKPLNFVLAAVVGLFISSPADAAITLGLSSVENASIQFTGTGTGQSTISFNNGSNGNSFAITTVAGSPGGSPAGLFGSIAGSFTYSVATIISIGALQIAPLGGSAVLSIGSAGGPALTATITGIALFSLGSSGGSDGLASLINLSNVSYSGSNIALLQLKNEATAGGGVASISYQFGVPKNLTNLAAAGTTSTTFSGTVTTINSGSGTTVDSGPVATVPEPGSLGMAFSGVALLSLGYYRQRRRRLV</sequence>
<name>A0AAU7CDG8_9BACT</name>
<evidence type="ECO:0000256" key="1">
    <source>
        <dbReference type="SAM" id="Phobius"/>
    </source>
</evidence>
<feature type="transmembrane region" description="Helical" evidence="1">
    <location>
        <begin position="222"/>
        <end position="239"/>
    </location>
</feature>
<evidence type="ECO:0000256" key="2">
    <source>
        <dbReference type="SAM" id="SignalP"/>
    </source>
</evidence>
<organism evidence="3">
    <name type="scientific">Singulisphaera sp. Ch08</name>
    <dbReference type="NCBI Taxonomy" id="3120278"/>
    <lineage>
        <taxon>Bacteria</taxon>
        <taxon>Pseudomonadati</taxon>
        <taxon>Planctomycetota</taxon>
        <taxon>Planctomycetia</taxon>
        <taxon>Isosphaerales</taxon>
        <taxon>Isosphaeraceae</taxon>
        <taxon>Singulisphaera</taxon>
    </lineage>
</organism>
<proteinExistence type="predicted"/>
<keyword evidence="1" id="KW-0812">Transmembrane</keyword>
<evidence type="ECO:0000313" key="3">
    <source>
        <dbReference type="EMBL" id="XBH03153.1"/>
    </source>
</evidence>
<dbReference type="RefSeq" id="WP_406695890.1">
    <property type="nucleotide sequence ID" value="NZ_CP155447.1"/>
</dbReference>
<dbReference type="EMBL" id="CP155447">
    <property type="protein sequence ID" value="XBH03153.1"/>
    <property type="molecule type" value="Genomic_DNA"/>
</dbReference>
<accession>A0AAU7CDG8</accession>
<keyword evidence="1" id="KW-0472">Membrane</keyword>
<keyword evidence="2" id="KW-0732">Signal</keyword>
<reference evidence="3" key="1">
    <citation type="submission" date="2024-05" db="EMBL/GenBank/DDBJ databases">
        <title>Planctomycetes of the genus Singulisphaera possess chitinolytic capabilities.</title>
        <authorList>
            <person name="Ivanova A."/>
        </authorList>
    </citation>
    <scope>NUCLEOTIDE SEQUENCE</scope>
    <source>
        <strain evidence="3">Ch08T</strain>
    </source>
</reference>
<evidence type="ECO:0008006" key="4">
    <source>
        <dbReference type="Google" id="ProtNLM"/>
    </source>
</evidence>
<protein>
    <recommendedName>
        <fullName evidence="4">PEP-CTERM sorting domain-containing protein</fullName>
    </recommendedName>
</protein>
<feature type="chain" id="PRO_5044008779" description="PEP-CTERM sorting domain-containing protein" evidence="2">
    <location>
        <begin position="23"/>
        <end position="247"/>
    </location>
</feature>
<dbReference type="AlphaFoldDB" id="A0AAU7CDG8"/>
<gene>
    <name evidence="3" type="ORF">V5E97_33330</name>
</gene>
<keyword evidence="1" id="KW-1133">Transmembrane helix</keyword>